<evidence type="ECO:0000259" key="7">
    <source>
        <dbReference type="Pfam" id="PF02687"/>
    </source>
</evidence>
<feature type="transmembrane region" description="Helical" evidence="6">
    <location>
        <begin position="810"/>
        <end position="829"/>
    </location>
</feature>
<feature type="transmembrane region" description="Helical" evidence="6">
    <location>
        <begin position="404"/>
        <end position="425"/>
    </location>
</feature>
<dbReference type="InterPro" id="IPR038766">
    <property type="entry name" value="Membrane_comp_ABC_pdt"/>
</dbReference>
<dbReference type="PANTHER" id="PTHR30287">
    <property type="entry name" value="MEMBRANE COMPONENT OF PREDICTED ABC SUPERFAMILY METABOLITE UPTAKE TRANSPORTER"/>
    <property type="match status" value="1"/>
</dbReference>
<comment type="subcellular location">
    <subcellularLocation>
        <location evidence="1">Cell membrane</location>
        <topology evidence="1">Multi-pass membrane protein</topology>
    </subcellularLocation>
</comment>
<evidence type="ECO:0000313" key="8">
    <source>
        <dbReference type="EMBL" id="PYE20120.1"/>
    </source>
</evidence>
<keyword evidence="5 6" id="KW-0472">Membrane</keyword>
<feature type="transmembrane region" description="Helical" evidence="6">
    <location>
        <begin position="721"/>
        <end position="743"/>
    </location>
</feature>
<feature type="transmembrane region" description="Helical" evidence="6">
    <location>
        <begin position="36"/>
        <end position="56"/>
    </location>
</feature>
<evidence type="ECO:0000256" key="2">
    <source>
        <dbReference type="ARBA" id="ARBA00022475"/>
    </source>
</evidence>
<dbReference type="Proteomes" id="UP000247591">
    <property type="component" value="Unassembled WGS sequence"/>
</dbReference>
<feature type="transmembrane region" description="Helical" evidence="6">
    <location>
        <begin position="437"/>
        <end position="463"/>
    </location>
</feature>
<comment type="caution">
    <text evidence="8">The sequence shown here is derived from an EMBL/GenBank/DDBJ whole genome shotgun (WGS) entry which is preliminary data.</text>
</comment>
<keyword evidence="3 6" id="KW-0812">Transmembrane</keyword>
<evidence type="ECO:0000313" key="9">
    <source>
        <dbReference type="Proteomes" id="UP000247591"/>
    </source>
</evidence>
<keyword evidence="9" id="KW-1185">Reference proteome</keyword>
<keyword evidence="2" id="KW-1003">Cell membrane</keyword>
<evidence type="ECO:0000256" key="1">
    <source>
        <dbReference type="ARBA" id="ARBA00004651"/>
    </source>
</evidence>
<evidence type="ECO:0000256" key="3">
    <source>
        <dbReference type="ARBA" id="ARBA00022692"/>
    </source>
</evidence>
<feature type="transmembrane region" description="Helical" evidence="6">
    <location>
        <begin position="306"/>
        <end position="337"/>
    </location>
</feature>
<name>A0A318RUS8_WILLI</name>
<sequence>MNLPRPLGSLGAGFTRIRLVNIRELLGHRLRVTTSLLVVVVASALLVAVLGTYGSLTASVQKLSATISGTADLEIAGIVDSGVSDELMGEIRRDAPAARSVVPLINTPVFIDGERTTVLGSDNNITSISGGLRDAVSKAAGGEGADLTALMSGISVGKATGFQKGQQVSINGVETTVTMVIDAPEADTINGGRFIFAYLGLAQELTAHQGRVDSILVTKEPGTTTEQLREQLNSVVEGRAVVVNPDFRAKQAETASSVTRNSTLLVSLISLVIAGFLVFNTMNMAVASRRSSIAMIRALGGRRGPLVADLIGEAALFGLVGGLIGVPVGVLAGRWAIGQLPDVLSSYGATVEFGLPVYAAPAAVIACVLACCGASVLAARSVFTVSPIEAMSSSAAAGPQSGRGVAVKVCAVLGIALIVVGWIMANTIKGQVVATAGIVFCIGMLLVAFAITKPLVAAVSALAGRLGGPGTLSAVNTERAPRRAWATLMTVAVAITVGLCTSGVMNNLVSSITASLDGLADTDFYVSSQEKSSIPDGPIIDPAVAAAVARVPGVEQVVGGQWASINVGESRVMFQGLNPGTSAPFIRKGSPEVIDEVLAGRGIIMSGTLAGNLGVTTGDEVEIASPTGYHTLPVLQLVDYVTVNSGTAAISQDLLSEWFNRPGDTFLQVTAAPGVDQEQLRGELEAATAGATTMPINVYTGQEGLDATKASVEQSGAFAVAIQWIVAVVAAIALLNTLLLSVIERKRELGVLRAMGASRKFVQRMVLAEAAAVAAVGSLLGVVMGTGLHIVGNKILTQTTSVQVQYSPQLIIGLYVITAFALCFAGAFFPAARAGRMNISEAILTE</sequence>
<dbReference type="Pfam" id="PF02687">
    <property type="entry name" value="FtsX"/>
    <property type="match status" value="2"/>
</dbReference>
<reference evidence="8 9" key="1">
    <citation type="submission" date="2018-06" db="EMBL/GenBank/DDBJ databases">
        <title>Genomic Encyclopedia of Type Strains, Phase IV (KMG-IV): sequencing the most valuable type-strain genomes for metagenomic binning, comparative biology and taxonomic classification.</title>
        <authorList>
            <person name="Goeker M."/>
        </authorList>
    </citation>
    <scope>NUCLEOTIDE SEQUENCE [LARGE SCALE GENOMIC DNA]</scope>
    <source>
        <strain evidence="8 9">DSM 45521</strain>
    </source>
</reference>
<dbReference type="InterPro" id="IPR003838">
    <property type="entry name" value="ABC3_permease_C"/>
</dbReference>
<keyword evidence="4 6" id="KW-1133">Transmembrane helix</keyword>
<feature type="transmembrane region" description="Helical" evidence="6">
    <location>
        <begin position="357"/>
        <end position="383"/>
    </location>
</feature>
<organism evidence="8 9">
    <name type="scientific">Williamsia limnetica</name>
    <dbReference type="NCBI Taxonomy" id="882452"/>
    <lineage>
        <taxon>Bacteria</taxon>
        <taxon>Bacillati</taxon>
        <taxon>Actinomycetota</taxon>
        <taxon>Actinomycetes</taxon>
        <taxon>Mycobacteriales</taxon>
        <taxon>Nocardiaceae</taxon>
        <taxon>Williamsia</taxon>
    </lineage>
</organism>
<dbReference type="EMBL" id="QJSP01000002">
    <property type="protein sequence ID" value="PYE20120.1"/>
    <property type="molecule type" value="Genomic_DNA"/>
</dbReference>
<feature type="transmembrane region" description="Helical" evidence="6">
    <location>
        <begin position="764"/>
        <end position="790"/>
    </location>
</feature>
<accession>A0A318RUS8</accession>
<protein>
    <submittedName>
        <fullName evidence="8">Putative ABC transport system permease protein</fullName>
    </submittedName>
</protein>
<feature type="domain" description="ABC3 transporter permease C-terminal" evidence="7">
    <location>
        <begin position="724"/>
        <end position="839"/>
    </location>
</feature>
<proteinExistence type="predicted"/>
<dbReference type="PANTHER" id="PTHR30287:SF2">
    <property type="entry name" value="BLL1001 PROTEIN"/>
    <property type="match status" value="1"/>
</dbReference>
<gene>
    <name evidence="8" type="ORF">DFR67_102258</name>
</gene>
<feature type="domain" description="ABC3 transporter permease C-terminal" evidence="7">
    <location>
        <begin position="265"/>
        <end position="387"/>
    </location>
</feature>
<dbReference type="RefSeq" id="WP_245937709.1">
    <property type="nucleotide sequence ID" value="NZ_QJSP01000002.1"/>
</dbReference>
<evidence type="ECO:0000256" key="4">
    <source>
        <dbReference type="ARBA" id="ARBA00022989"/>
    </source>
</evidence>
<dbReference type="AlphaFoldDB" id="A0A318RUS8"/>
<evidence type="ECO:0000256" key="5">
    <source>
        <dbReference type="ARBA" id="ARBA00023136"/>
    </source>
</evidence>
<feature type="transmembrane region" description="Helical" evidence="6">
    <location>
        <begin position="484"/>
        <end position="505"/>
    </location>
</feature>
<evidence type="ECO:0000256" key="6">
    <source>
        <dbReference type="SAM" id="Phobius"/>
    </source>
</evidence>
<feature type="transmembrane region" description="Helical" evidence="6">
    <location>
        <begin position="264"/>
        <end position="286"/>
    </location>
</feature>
<dbReference type="GO" id="GO:0005886">
    <property type="term" value="C:plasma membrane"/>
    <property type="evidence" value="ECO:0007669"/>
    <property type="project" value="UniProtKB-SubCell"/>
</dbReference>